<protein>
    <recommendedName>
        <fullName evidence="3">RCK N-terminal domain-containing protein</fullName>
    </recommendedName>
</protein>
<evidence type="ECO:0000313" key="2">
    <source>
        <dbReference type="Proteomes" id="UP001527882"/>
    </source>
</evidence>
<evidence type="ECO:0008006" key="3">
    <source>
        <dbReference type="Google" id="ProtNLM"/>
    </source>
</evidence>
<dbReference type="Proteomes" id="UP001527882">
    <property type="component" value="Unassembled WGS sequence"/>
</dbReference>
<reference evidence="1 2" key="1">
    <citation type="submission" date="2022-12" db="EMBL/GenBank/DDBJ databases">
        <title>Draft genome sequence of Paenibacillus sp. dW9.</title>
        <authorList>
            <person name="Choi E.-W."/>
            <person name="Kim D.-U."/>
        </authorList>
    </citation>
    <scope>NUCLEOTIDE SEQUENCE [LARGE SCALE GENOMIC DNA]</scope>
    <source>
        <strain evidence="2">dW9</strain>
    </source>
</reference>
<name>A0ABT4Q9M1_9BACL</name>
<comment type="caution">
    <text evidence="1">The sequence shown here is derived from an EMBL/GenBank/DDBJ whole genome shotgun (WGS) entry which is preliminary data.</text>
</comment>
<sequence length="136" mass="15580">MEKQQEFILVSAPNKIGEAFIRQLKVHQLPFVAIVNNKGEQNRLEKLGAKNIIMVDTSELNMWIMPNFPIGKVFLFENSLTLCCRYIQICRNWTSEPIYVITHSNNPRLIYKGIGASHVIHTNNDEVSFLIHSLVG</sequence>
<gene>
    <name evidence="1" type="ORF">O9H85_14175</name>
</gene>
<proteinExistence type="predicted"/>
<evidence type="ECO:0000313" key="1">
    <source>
        <dbReference type="EMBL" id="MCZ8513560.1"/>
    </source>
</evidence>
<dbReference type="EMBL" id="JAQAGZ010000008">
    <property type="protein sequence ID" value="MCZ8513560.1"/>
    <property type="molecule type" value="Genomic_DNA"/>
</dbReference>
<organism evidence="1 2">
    <name type="scientific">Paenibacillus gyeongsangnamensis</name>
    <dbReference type="NCBI Taxonomy" id="3388067"/>
    <lineage>
        <taxon>Bacteria</taxon>
        <taxon>Bacillati</taxon>
        <taxon>Bacillota</taxon>
        <taxon>Bacilli</taxon>
        <taxon>Bacillales</taxon>
        <taxon>Paenibacillaceae</taxon>
        <taxon>Paenibacillus</taxon>
    </lineage>
</organism>
<accession>A0ABT4Q9M1</accession>
<dbReference type="RefSeq" id="WP_269882077.1">
    <property type="nucleotide sequence ID" value="NZ_JAQAGZ010000008.1"/>
</dbReference>
<keyword evidence="2" id="KW-1185">Reference proteome</keyword>